<dbReference type="Proteomes" id="UP001055286">
    <property type="component" value="Unassembled WGS sequence"/>
</dbReference>
<comment type="caution">
    <text evidence="2">The sequence shown here is derived from an EMBL/GenBank/DDBJ whole genome shotgun (WGS) entry which is preliminary data.</text>
</comment>
<evidence type="ECO:0000313" key="3">
    <source>
        <dbReference type="Proteomes" id="UP001055286"/>
    </source>
</evidence>
<proteinExistence type="predicted"/>
<name>A0AA37HK14_9HYPH</name>
<reference evidence="2" key="1">
    <citation type="journal article" date="2016" name="Front. Microbiol.">
        <title>Genome Sequence of the Piezophilic, Mesophilic Sulfate-Reducing Bacterium Desulfovibrio indicus J2T.</title>
        <authorList>
            <person name="Cao J."/>
            <person name="Maignien L."/>
            <person name="Shao Z."/>
            <person name="Alain K."/>
            <person name="Jebbar M."/>
        </authorList>
    </citation>
    <scope>NUCLEOTIDE SEQUENCE</scope>
    <source>
        <strain evidence="2">JCM 32048</strain>
    </source>
</reference>
<dbReference type="AlphaFoldDB" id="A0AA37HK14"/>
<accession>A0AA37HK14</accession>
<evidence type="ECO:0000313" key="2">
    <source>
        <dbReference type="EMBL" id="GJD67054.1"/>
    </source>
</evidence>
<keyword evidence="3" id="KW-1185">Reference proteome</keyword>
<feature type="region of interest" description="Disordered" evidence="1">
    <location>
        <begin position="1"/>
        <end position="49"/>
    </location>
</feature>
<organism evidence="2 3">
    <name type="scientific">Methylobacterium frigidaeris</name>
    <dbReference type="NCBI Taxonomy" id="2038277"/>
    <lineage>
        <taxon>Bacteria</taxon>
        <taxon>Pseudomonadati</taxon>
        <taxon>Pseudomonadota</taxon>
        <taxon>Alphaproteobacteria</taxon>
        <taxon>Hyphomicrobiales</taxon>
        <taxon>Methylobacteriaceae</taxon>
        <taxon>Methylobacterium</taxon>
    </lineage>
</organism>
<evidence type="ECO:0000256" key="1">
    <source>
        <dbReference type="SAM" id="MobiDB-lite"/>
    </source>
</evidence>
<dbReference type="EMBL" id="BPQJ01000138">
    <property type="protein sequence ID" value="GJD67054.1"/>
    <property type="molecule type" value="Genomic_DNA"/>
</dbReference>
<reference evidence="2" key="2">
    <citation type="submission" date="2021-08" db="EMBL/GenBank/DDBJ databases">
        <authorList>
            <person name="Tani A."/>
            <person name="Ola A."/>
            <person name="Ogura Y."/>
            <person name="Katsura K."/>
            <person name="Hayashi T."/>
        </authorList>
    </citation>
    <scope>NUCLEOTIDE SEQUENCE</scope>
    <source>
        <strain evidence="2">JCM 32048</strain>
    </source>
</reference>
<sequence>MPGTPPRPPASKSLVGFSHPAQATAGTSIEQRMLPLRANRMFRREAKDP</sequence>
<protein>
    <submittedName>
        <fullName evidence="2">Uncharacterized protein</fullName>
    </submittedName>
</protein>
<gene>
    <name evidence="2" type="ORF">MPEAHAMD_7258</name>
</gene>